<evidence type="ECO:0000259" key="1">
    <source>
        <dbReference type="PROSITE" id="PS50835"/>
    </source>
</evidence>
<evidence type="ECO:0000313" key="2">
    <source>
        <dbReference type="EMBL" id="KAK4300895.1"/>
    </source>
</evidence>
<gene>
    <name evidence="2" type="ORF">Pmani_026969</name>
</gene>
<dbReference type="InterPro" id="IPR013783">
    <property type="entry name" value="Ig-like_fold"/>
</dbReference>
<proteinExistence type="predicted"/>
<accession>A0AAE1P557</accession>
<dbReference type="PANTHER" id="PTHR23278:SF19">
    <property type="entry name" value="OBSCURIN"/>
    <property type="match status" value="1"/>
</dbReference>
<protein>
    <recommendedName>
        <fullName evidence="1">Ig-like domain-containing protein</fullName>
    </recommendedName>
</protein>
<reference evidence="2" key="1">
    <citation type="submission" date="2023-11" db="EMBL/GenBank/DDBJ databases">
        <title>Genome assemblies of two species of porcelain crab, Petrolisthes cinctipes and Petrolisthes manimaculis (Anomura: Porcellanidae).</title>
        <authorList>
            <person name="Angst P."/>
        </authorList>
    </citation>
    <scope>NUCLEOTIDE SEQUENCE</scope>
    <source>
        <strain evidence="2">PB745_02</strain>
        <tissue evidence="2">Gill</tissue>
    </source>
</reference>
<comment type="caution">
    <text evidence="2">The sequence shown here is derived from an EMBL/GenBank/DDBJ whole genome shotgun (WGS) entry which is preliminary data.</text>
</comment>
<dbReference type="PROSITE" id="PS50835">
    <property type="entry name" value="IG_LIKE"/>
    <property type="match status" value="1"/>
</dbReference>
<feature type="domain" description="Ig-like" evidence="1">
    <location>
        <begin position="55"/>
        <end position="156"/>
    </location>
</feature>
<dbReference type="AlphaFoldDB" id="A0AAE1P557"/>
<name>A0AAE1P557_9EUCA</name>
<sequence length="161" mass="16970">MSAKSSLGGNVSISTVRLTPQPGDHGVPLMCKAFSPNLSGSVLQDQVTLTVHFVPVATISVSGTDDEDTVAEGGSITFTCHLQANPPVYNITWFHNGRALKRRRNRLGVGIGGLRLGQSGNATLRLAKVGADMRGLYTCVGSNLEGDGQSNALNLNVKCEY</sequence>
<dbReference type="InterPro" id="IPR036179">
    <property type="entry name" value="Ig-like_dom_sf"/>
</dbReference>
<dbReference type="EMBL" id="JAWZYT010002973">
    <property type="protein sequence ID" value="KAK4300895.1"/>
    <property type="molecule type" value="Genomic_DNA"/>
</dbReference>
<dbReference type="Pfam" id="PF13927">
    <property type="entry name" value="Ig_3"/>
    <property type="match status" value="1"/>
</dbReference>
<dbReference type="Proteomes" id="UP001292094">
    <property type="component" value="Unassembled WGS sequence"/>
</dbReference>
<dbReference type="SMART" id="SM00409">
    <property type="entry name" value="IG"/>
    <property type="match status" value="1"/>
</dbReference>
<dbReference type="Gene3D" id="2.60.40.10">
    <property type="entry name" value="Immunoglobulins"/>
    <property type="match status" value="2"/>
</dbReference>
<dbReference type="SUPFAM" id="SSF48726">
    <property type="entry name" value="Immunoglobulin"/>
    <property type="match status" value="1"/>
</dbReference>
<dbReference type="PANTHER" id="PTHR23278">
    <property type="entry name" value="SIDESTEP PROTEIN"/>
    <property type="match status" value="1"/>
</dbReference>
<keyword evidence="3" id="KW-1185">Reference proteome</keyword>
<dbReference type="InterPro" id="IPR003598">
    <property type="entry name" value="Ig_sub2"/>
</dbReference>
<dbReference type="InterPro" id="IPR003599">
    <property type="entry name" value="Ig_sub"/>
</dbReference>
<dbReference type="InterPro" id="IPR007110">
    <property type="entry name" value="Ig-like_dom"/>
</dbReference>
<organism evidence="2 3">
    <name type="scientific">Petrolisthes manimaculis</name>
    <dbReference type="NCBI Taxonomy" id="1843537"/>
    <lineage>
        <taxon>Eukaryota</taxon>
        <taxon>Metazoa</taxon>
        <taxon>Ecdysozoa</taxon>
        <taxon>Arthropoda</taxon>
        <taxon>Crustacea</taxon>
        <taxon>Multicrustacea</taxon>
        <taxon>Malacostraca</taxon>
        <taxon>Eumalacostraca</taxon>
        <taxon>Eucarida</taxon>
        <taxon>Decapoda</taxon>
        <taxon>Pleocyemata</taxon>
        <taxon>Anomura</taxon>
        <taxon>Galatheoidea</taxon>
        <taxon>Porcellanidae</taxon>
        <taxon>Petrolisthes</taxon>
    </lineage>
</organism>
<evidence type="ECO:0000313" key="3">
    <source>
        <dbReference type="Proteomes" id="UP001292094"/>
    </source>
</evidence>
<dbReference type="SMART" id="SM00408">
    <property type="entry name" value="IGc2"/>
    <property type="match status" value="1"/>
</dbReference>